<keyword evidence="5" id="KW-0694">RNA-binding</keyword>
<dbReference type="HAMAP" id="MF_00305">
    <property type="entry name" value="SRP19"/>
    <property type="match status" value="1"/>
</dbReference>
<comment type="similarity">
    <text evidence="5">Belongs to the SRP19 family.</text>
</comment>
<dbReference type="PANTHER" id="PTHR17453:SF0">
    <property type="entry name" value="SIGNAL RECOGNITION PARTICLE 19 KDA PROTEIN"/>
    <property type="match status" value="1"/>
</dbReference>
<accession>A0A3G3IF79</accession>
<dbReference type="GO" id="GO:0006617">
    <property type="term" value="P:SRP-dependent cotranslational protein targeting to membrane, signal sequence recognition"/>
    <property type="evidence" value="ECO:0007669"/>
    <property type="project" value="TreeGrafter"/>
</dbReference>
<dbReference type="Pfam" id="PF01922">
    <property type="entry name" value="SRP19"/>
    <property type="match status" value="1"/>
</dbReference>
<dbReference type="GeneID" id="41321106"/>
<proteinExistence type="inferred from homology"/>
<comment type="subunit">
    <text evidence="5">Part of the signal recognition particle protein translocation system, which is composed of SRP and FtsY. Archaeal SRP consists of a 7S RNA molecule of 300 nucleotides and two protein subunits: SRP54 and SRP19.</text>
</comment>
<dbReference type="Gene3D" id="3.30.56.30">
    <property type="entry name" value="Signal recognition particle, SRP19-like subunit"/>
    <property type="match status" value="1"/>
</dbReference>
<evidence type="ECO:0000256" key="5">
    <source>
        <dbReference type="HAMAP-Rule" id="MF_00305"/>
    </source>
</evidence>
<sequence>MAYDDDTAIVLWPEYFDSGLTRAQGRRLPTALCVKQPSLDMIAKGAILLDLEYRVIEDKSYPSDWPSKRGCVRVEKGKMKKSEILPKIGEILVKNQK</sequence>
<evidence type="ECO:0000256" key="3">
    <source>
        <dbReference type="ARBA" id="ARBA00023135"/>
    </source>
</evidence>
<dbReference type="OMA" id="GRIVVFC"/>
<dbReference type="PANTHER" id="PTHR17453">
    <property type="entry name" value="SIGNAL RECOGNITION PARTICLE 19 KD PROTEIN"/>
    <property type="match status" value="1"/>
</dbReference>
<dbReference type="AlphaFoldDB" id="A0A3G3IF79"/>
<dbReference type="InterPro" id="IPR022938">
    <property type="entry name" value="SRP19_arc-type"/>
</dbReference>
<name>A0A3G3IF79_9ARCH</name>
<organism evidence="6 7">
    <name type="scientific">Methanomethylophilus alvi</name>
    <dbReference type="NCBI Taxonomy" id="1291540"/>
    <lineage>
        <taxon>Archaea</taxon>
        <taxon>Methanobacteriati</taxon>
        <taxon>Thermoplasmatota</taxon>
        <taxon>Thermoplasmata</taxon>
        <taxon>Methanomassiliicoccales</taxon>
        <taxon>Methanomethylophilaceae</taxon>
        <taxon>Methanomethylophilus</taxon>
    </lineage>
</organism>
<comment type="function">
    <text evidence="5">Involved in targeting and insertion of nascent membrane proteins into the cytoplasmic membrane. Binds directly to 7S RNA and mediates binding of the 54 kDa subunit of the SRP.</text>
</comment>
<dbReference type="Proteomes" id="UP000273278">
    <property type="component" value="Chromosome"/>
</dbReference>
<dbReference type="InterPro" id="IPR036521">
    <property type="entry name" value="SRP19-like_sf"/>
</dbReference>
<comment type="subcellular location">
    <subcellularLocation>
        <location evidence="1 5">Cytoplasm</location>
    </subcellularLocation>
</comment>
<dbReference type="InterPro" id="IPR002778">
    <property type="entry name" value="Signal_recog_particle_SRP19"/>
</dbReference>
<evidence type="ECO:0000313" key="6">
    <source>
        <dbReference type="EMBL" id="AYQ54497.1"/>
    </source>
</evidence>
<keyword evidence="3 5" id="KW-0733">Signal recognition particle</keyword>
<reference evidence="6 7" key="1">
    <citation type="submission" date="2016-10" db="EMBL/GenBank/DDBJ databases">
        <title>Complete genome of the TMA-utilizing, human hosted archaeon Methanomethylophilus alvus Gen. nov, sp. nov., strain Mx-05, derived from a pure culture.</title>
        <authorList>
            <person name="Brugere J.-F."/>
            <person name="Ben Hania W."/>
            <person name="Chaudhary P.P."/>
            <person name="Gaci N."/>
            <person name="Borrel G."/>
            <person name="Cao Van Tuat L."/>
            <person name="Fardeau M.-L."/>
            <person name="Harris H.M.B."/>
            <person name="O'Toole P.W."/>
            <person name="Ollivier B."/>
        </authorList>
    </citation>
    <scope>NUCLEOTIDE SEQUENCE [LARGE SCALE GENOMIC DNA]</scope>
    <source>
        <strain evidence="6 7">Mx-05</strain>
    </source>
</reference>
<dbReference type="GO" id="GO:0048500">
    <property type="term" value="C:signal recognition particle"/>
    <property type="evidence" value="ECO:0007669"/>
    <property type="project" value="UniProtKB-UniRule"/>
</dbReference>
<dbReference type="EMBL" id="CP017686">
    <property type="protein sequence ID" value="AYQ54497.1"/>
    <property type="molecule type" value="Genomic_DNA"/>
</dbReference>
<dbReference type="SUPFAM" id="SSF69695">
    <property type="entry name" value="SRP19"/>
    <property type="match status" value="1"/>
</dbReference>
<dbReference type="GO" id="GO:0008312">
    <property type="term" value="F:7S RNA binding"/>
    <property type="evidence" value="ECO:0007669"/>
    <property type="project" value="UniProtKB-UniRule"/>
</dbReference>
<keyword evidence="4 5" id="KW-0687">Ribonucleoprotein</keyword>
<evidence type="ECO:0000256" key="2">
    <source>
        <dbReference type="ARBA" id="ARBA00022490"/>
    </source>
</evidence>
<gene>
    <name evidence="5" type="primary">srp19</name>
    <name evidence="6" type="ORF">BKD89_01520</name>
</gene>
<evidence type="ECO:0000313" key="7">
    <source>
        <dbReference type="Proteomes" id="UP000273278"/>
    </source>
</evidence>
<protein>
    <recommendedName>
        <fullName evidence="5">Signal recognition particle 19 kDa protein</fullName>
        <shortName evidence="5">SRP19</shortName>
    </recommendedName>
</protein>
<dbReference type="RefSeq" id="WP_022532979.1">
    <property type="nucleotide sequence ID" value="NZ_CAYARL010000008.1"/>
</dbReference>
<evidence type="ECO:0000256" key="4">
    <source>
        <dbReference type="ARBA" id="ARBA00023274"/>
    </source>
</evidence>
<keyword evidence="2 5" id="KW-0963">Cytoplasm</keyword>
<evidence type="ECO:0000256" key="1">
    <source>
        <dbReference type="ARBA" id="ARBA00004496"/>
    </source>
</evidence>